<sequence>MLPMKLLFSKITTLKVQAVYKVCQDITLEIIEAEIEMLQAEQAADFARDLSMDVVLLEADSSQEGEVPFVGRQGIIFQVHRW</sequence>
<reference evidence="1 2" key="1">
    <citation type="journal article" date="2022" name="Hortic Res">
        <title>A haplotype resolved chromosomal level avocado genome allows analysis of novel avocado genes.</title>
        <authorList>
            <person name="Nath O."/>
            <person name="Fletcher S.J."/>
            <person name="Hayward A."/>
            <person name="Shaw L.M."/>
            <person name="Masouleh A.K."/>
            <person name="Furtado A."/>
            <person name="Henry R.J."/>
            <person name="Mitter N."/>
        </authorList>
    </citation>
    <scope>NUCLEOTIDE SEQUENCE [LARGE SCALE GENOMIC DNA]</scope>
    <source>
        <strain evidence="2">cv. Hass</strain>
    </source>
</reference>
<evidence type="ECO:0000313" key="2">
    <source>
        <dbReference type="Proteomes" id="UP001234297"/>
    </source>
</evidence>
<gene>
    <name evidence="1" type="ORF">MRB53_011317</name>
</gene>
<dbReference type="Proteomes" id="UP001234297">
    <property type="component" value="Chromosome 3"/>
</dbReference>
<keyword evidence="2" id="KW-1185">Reference proteome</keyword>
<proteinExistence type="predicted"/>
<protein>
    <submittedName>
        <fullName evidence="1">Uncharacterized protein</fullName>
    </submittedName>
</protein>
<accession>A0ACC2LUF4</accession>
<evidence type="ECO:0000313" key="1">
    <source>
        <dbReference type="EMBL" id="KAJ8637050.1"/>
    </source>
</evidence>
<organism evidence="1 2">
    <name type="scientific">Persea americana</name>
    <name type="common">Avocado</name>
    <dbReference type="NCBI Taxonomy" id="3435"/>
    <lineage>
        <taxon>Eukaryota</taxon>
        <taxon>Viridiplantae</taxon>
        <taxon>Streptophyta</taxon>
        <taxon>Embryophyta</taxon>
        <taxon>Tracheophyta</taxon>
        <taxon>Spermatophyta</taxon>
        <taxon>Magnoliopsida</taxon>
        <taxon>Magnoliidae</taxon>
        <taxon>Laurales</taxon>
        <taxon>Lauraceae</taxon>
        <taxon>Persea</taxon>
    </lineage>
</organism>
<name>A0ACC2LUF4_PERAE</name>
<dbReference type="EMBL" id="CM056811">
    <property type="protein sequence ID" value="KAJ8637050.1"/>
    <property type="molecule type" value="Genomic_DNA"/>
</dbReference>
<comment type="caution">
    <text evidence="1">The sequence shown here is derived from an EMBL/GenBank/DDBJ whole genome shotgun (WGS) entry which is preliminary data.</text>
</comment>